<gene>
    <name evidence="1" type="ORF">GMD78_00225</name>
</gene>
<organism evidence="1 2">
    <name type="scientific">Ornithinibacillus caprae</name>
    <dbReference type="NCBI Taxonomy" id="2678566"/>
    <lineage>
        <taxon>Bacteria</taxon>
        <taxon>Bacillati</taxon>
        <taxon>Bacillota</taxon>
        <taxon>Bacilli</taxon>
        <taxon>Bacillales</taxon>
        <taxon>Bacillaceae</taxon>
        <taxon>Ornithinibacillus</taxon>
    </lineage>
</organism>
<dbReference type="NCBIfam" id="NF047593">
    <property type="entry name" value="IS66_ISAeme5_TnpA"/>
    <property type="match status" value="1"/>
</dbReference>
<dbReference type="AlphaFoldDB" id="A0A6N8FHP2"/>
<keyword evidence="2" id="KW-1185">Reference proteome</keyword>
<name>A0A6N8FHP2_9BACI</name>
<comment type="caution">
    <text evidence="1">The sequence shown here is derived from an EMBL/GenBank/DDBJ whole genome shotgun (WGS) entry which is preliminary data.</text>
</comment>
<dbReference type="EMBL" id="WOCA01000001">
    <property type="protein sequence ID" value="MUK86828.1"/>
    <property type="molecule type" value="Genomic_DNA"/>
</dbReference>
<dbReference type="Proteomes" id="UP000469125">
    <property type="component" value="Unassembled WGS sequence"/>
</dbReference>
<evidence type="ECO:0000313" key="2">
    <source>
        <dbReference type="Proteomes" id="UP000469125"/>
    </source>
</evidence>
<evidence type="ECO:0000313" key="1">
    <source>
        <dbReference type="EMBL" id="MUK86828.1"/>
    </source>
</evidence>
<accession>A0A6N8FHP2</accession>
<protein>
    <submittedName>
        <fullName evidence="1">IS66 family insertion sequence element accessory protein TnpB</fullName>
    </submittedName>
</protein>
<reference evidence="1 2" key="1">
    <citation type="submission" date="2019-11" db="EMBL/GenBank/DDBJ databases">
        <authorList>
            <person name="Li X."/>
        </authorList>
    </citation>
    <scope>NUCLEOTIDE SEQUENCE [LARGE SCALE GENOMIC DNA]</scope>
    <source>
        <strain evidence="1 2">L9</strain>
    </source>
</reference>
<dbReference type="RefSeq" id="WP_155665994.1">
    <property type="nucleotide sequence ID" value="NZ_WOCA01000001.1"/>
</dbReference>
<proteinExistence type="predicted"/>
<sequence>MTKAQKRIEWKARFDAWKASGLSVAEWCRVEGVKDHQMYYWIRRFEDEIDSESEVQWLAVDMQSETTGHISDQSVFIHVGQLSIEVRPGTNMALLSDVVHVLHKQ</sequence>